<dbReference type="Proteomes" id="UP001296873">
    <property type="component" value="Unassembled WGS sequence"/>
</dbReference>
<organism evidence="1 2">
    <name type="scientific">Rhodovibrio sodomensis</name>
    <dbReference type="NCBI Taxonomy" id="1088"/>
    <lineage>
        <taxon>Bacteria</taxon>
        <taxon>Pseudomonadati</taxon>
        <taxon>Pseudomonadota</taxon>
        <taxon>Alphaproteobacteria</taxon>
        <taxon>Rhodospirillales</taxon>
        <taxon>Rhodovibrionaceae</taxon>
        <taxon>Rhodovibrio</taxon>
    </lineage>
</organism>
<dbReference type="EMBL" id="NRRL01000036">
    <property type="protein sequence ID" value="MBK1669029.1"/>
    <property type="molecule type" value="Genomic_DNA"/>
</dbReference>
<gene>
    <name evidence="1" type="ORF">CKO28_13405</name>
</gene>
<keyword evidence="2" id="KW-1185">Reference proteome</keyword>
<evidence type="ECO:0000313" key="1">
    <source>
        <dbReference type="EMBL" id="MBK1669029.1"/>
    </source>
</evidence>
<dbReference type="Pfam" id="PF04796">
    <property type="entry name" value="RepA_C"/>
    <property type="match status" value="1"/>
</dbReference>
<evidence type="ECO:0000313" key="2">
    <source>
        <dbReference type="Proteomes" id="UP001296873"/>
    </source>
</evidence>
<reference evidence="1 2" key="1">
    <citation type="journal article" date="2020" name="Microorganisms">
        <title>Osmotic Adaptation and Compatible Solute Biosynthesis of Phototrophic Bacteria as Revealed from Genome Analyses.</title>
        <authorList>
            <person name="Imhoff J.F."/>
            <person name="Rahn T."/>
            <person name="Kunzel S."/>
            <person name="Keller A."/>
            <person name="Neulinger S.C."/>
        </authorList>
    </citation>
    <scope>NUCLEOTIDE SEQUENCE [LARGE SCALE GENOMIC DNA]</scope>
    <source>
        <strain evidence="1 2">DSM 9895</strain>
    </source>
</reference>
<comment type="caution">
    <text evidence="1">The sequence shown here is derived from an EMBL/GenBank/DDBJ whole genome shotgun (WGS) entry which is preliminary data.</text>
</comment>
<name>A0ABS1DFL8_9PROT</name>
<proteinExistence type="predicted"/>
<evidence type="ECO:0008006" key="3">
    <source>
        <dbReference type="Google" id="ProtNLM"/>
    </source>
</evidence>
<protein>
    <recommendedName>
        <fullName evidence="3">Plasmid encoded RepA protein</fullName>
    </recommendedName>
</protein>
<dbReference type="InterPro" id="IPR006881">
    <property type="entry name" value="RepA_C"/>
</dbReference>
<accession>A0ABS1DFL8</accession>
<sequence length="350" mass="39176">MPLDGDMTVSDFRASHLGAGQYELPIDPARDDSDISFLHKSFCIAGLALRKPKNDQTVWRRYDDRFALTVQPSNFTLPGGAEVTIGVPYGPKARLLAIWLATEVHNPRRREGDTWIEIGHAPSWLRSIGIQPRTGQAGNTNITKDQLVRLTFSEFTMVLKHSDQELFKRDNLIDAAVFGAGQIEAYRKGNLGQMDWPAGIQLTQAAYERMRRHSVPIPSARLHSIAHSAMAIDIFVYLSYTLPQISPGESQLVRWRDLIAQFGSNESPSKFVETFETSIRQALQAYREADVELTEEGLQMRYSDPAVLRKPFVAVGGSAVSARSPKGEVGLSKRRRQTIAKRIERDMPEG</sequence>